<evidence type="ECO:0000313" key="5">
    <source>
        <dbReference type="Proteomes" id="UP000243207"/>
    </source>
</evidence>
<dbReference type="Gene3D" id="2.40.160.20">
    <property type="match status" value="1"/>
</dbReference>
<sequence>MFKKHLIAALIAGAAVSTANAAEVNGYLFGNVGQAEVDLGNFESELQDLGLATSSDEKDTAFKVGAGVQLNPYVGVEFQYVDLGDFNVNATAAGAGNAKATFSTSGLGLNLVGTLPLDAFKLYGKVGYNKLETEAKVSTGGSTVFRDEEKENITSFALGATYALTPQFELGVEFERYQDLGSDHTTGGEEDADLLSLGLRYNF</sequence>
<dbReference type="InterPro" id="IPR011250">
    <property type="entry name" value="OMP/PagP_B-barrel"/>
</dbReference>
<feature type="signal peptide" evidence="2">
    <location>
        <begin position="1"/>
        <end position="21"/>
    </location>
</feature>
<keyword evidence="1 2" id="KW-0732">Signal</keyword>
<keyword evidence="5" id="KW-1185">Reference proteome</keyword>
<feature type="domain" description="Outer membrane protein beta-barrel" evidence="3">
    <location>
        <begin position="7"/>
        <end position="203"/>
    </location>
</feature>
<evidence type="ECO:0000259" key="3">
    <source>
        <dbReference type="Pfam" id="PF13505"/>
    </source>
</evidence>
<dbReference type="STRING" id="487184.SAMN05216421_2576"/>
<organism evidence="4 5">
    <name type="scientific">Halopseudomonas xinjiangensis</name>
    <dbReference type="NCBI Taxonomy" id="487184"/>
    <lineage>
        <taxon>Bacteria</taxon>
        <taxon>Pseudomonadati</taxon>
        <taxon>Pseudomonadota</taxon>
        <taxon>Gammaproteobacteria</taxon>
        <taxon>Pseudomonadales</taxon>
        <taxon>Pseudomonadaceae</taxon>
        <taxon>Halopseudomonas</taxon>
    </lineage>
</organism>
<dbReference type="SUPFAM" id="SSF56925">
    <property type="entry name" value="OMPA-like"/>
    <property type="match status" value="1"/>
</dbReference>
<gene>
    <name evidence="4" type="ORF">SAMN05216421_2576</name>
</gene>
<evidence type="ECO:0000256" key="2">
    <source>
        <dbReference type="SAM" id="SignalP"/>
    </source>
</evidence>
<dbReference type="InterPro" id="IPR006315">
    <property type="entry name" value="OM_autotransptr_brl_dom"/>
</dbReference>
<feature type="chain" id="PRO_5009264411" evidence="2">
    <location>
        <begin position="22"/>
        <end position="203"/>
    </location>
</feature>
<name>A0A1H1WG09_9GAMM</name>
<dbReference type="GO" id="GO:0019867">
    <property type="term" value="C:outer membrane"/>
    <property type="evidence" value="ECO:0007669"/>
    <property type="project" value="InterPro"/>
</dbReference>
<dbReference type="Proteomes" id="UP000243207">
    <property type="component" value="Chromosome I"/>
</dbReference>
<dbReference type="OrthoDB" id="6877638at2"/>
<dbReference type="AlphaFoldDB" id="A0A1H1WG09"/>
<dbReference type="RefSeq" id="WP_093395410.1">
    <property type="nucleotide sequence ID" value="NZ_LT629736.1"/>
</dbReference>
<protein>
    <submittedName>
        <fullName evidence="4">Outer membrane autotransporter barrel domain-containing protein</fullName>
    </submittedName>
</protein>
<dbReference type="EMBL" id="LT629736">
    <property type="protein sequence ID" value="SDS96207.1"/>
    <property type="molecule type" value="Genomic_DNA"/>
</dbReference>
<evidence type="ECO:0000313" key="4">
    <source>
        <dbReference type="EMBL" id="SDS96207.1"/>
    </source>
</evidence>
<reference evidence="5" key="1">
    <citation type="submission" date="2016-10" db="EMBL/GenBank/DDBJ databases">
        <authorList>
            <person name="Varghese N."/>
            <person name="Submissions S."/>
        </authorList>
    </citation>
    <scope>NUCLEOTIDE SEQUENCE [LARGE SCALE GENOMIC DNA]</scope>
    <source>
        <strain evidence="5">NRRL B-51270</strain>
    </source>
</reference>
<dbReference type="InterPro" id="IPR027385">
    <property type="entry name" value="Beta-barrel_OMP"/>
</dbReference>
<dbReference type="NCBIfam" id="TIGR01414">
    <property type="entry name" value="autotrans_barl"/>
    <property type="match status" value="1"/>
</dbReference>
<evidence type="ECO:0000256" key="1">
    <source>
        <dbReference type="ARBA" id="ARBA00022729"/>
    </source>
</evidence>
<proteinExistence type="predicted"/>
<accession>A0A1H1WG09</accession>
<dbReference type="Pfam" id="PF13505">
    <property type="entry name" value="OMP_b-brl"/>
    <property type="match status" value="1"/>
</dbReference>